<dbReference type="RefSeq" id="WP_345667036.1">
    <property type="nucleotide sequence ID" value="NZ_BAABKC010000011.1"/>
</dbReference>
<dbReference type="EMBL" id="BAABKC010000011">
    <property type="protein sequence ID" value="GAA5045027.1"/>
    <property type="molecule type" value="Genomic_DNA"/>
</dbReference>
<evidence type="ECO:0000313" key="3">
    <source>
        <dbReference type="EMBL" id="GAA5045027.1"/>
    </source>
</evidence>
<feature type="region of interest" description="Disordered" evidence="1">
    <location>
        <begin position="37"/>
        <end position="139"/>
    </location>
</feature>
<keyword evidence="2" id="KW-0732">Signal</keyword>
<proteinExistence type="predicted"/>
<reference evidence="4" key="1">
    <citation type="journal article" date="2019" name="Int. J. Syst. Evol. Microbiol.">
        <title>The Global Catalogue of Microorganisms (GCM) 10K type strain sequencing project: providing services to taxonomists for standard genome sequencing and annotation.</title>
        <authorList>
            <consortium name="The Broad Institute Genomics Platform"/>
            <consortium name="The Broad Institute Genome Sequencing Center for Infectious Disease"/>
            <person name="Wu L."/>
            <person name="Ma J."/>
        </authorList>
    </citation>
    <scope>NUCLEOTIDE SEQUENCE [LARGE SCALE GENOMIC DNA]</scope>
    <source>
        <strain evidence="4">JCM 18410</strain>
    </source>
</reference>
<protein>
    <recommendedName>
        <fullName evidence="5">Lipoprotein</fullName>
    </recommendedName>
</protein>
<comment type="caution">
    <text evidence="3">The sequence shown here is derived from an EMBL/GenBank/DDBJ whole genome shotgun (WGS) entry which is preliminary data.</text>
</comment>
<gene>
    <name evidence="3" type="ORF">GCM10023336_08150</name>
</gene>
<organism evidence="3 4">
    <name type="scientific">Streptomyces similanensis</name>
    <dbReference type="NCBI Taxonomy" id="1274988"/>
    <lineage>
        <taxon>Bacteria</taxon>
        <taxon>Bacillati</taxon>
        <taxon>Actinomycetota</taxon>
        <taxon>Actinomycetes</taxon>
        <taxon>Kitasatosporales</taxon>
        <taxon>Streptomycetaceae</taxon>
        <taxon>Streptomyces</taxon>
    </lineage>
</organism>
<keyword evidence="4" id="KW-1185">Reference proteome</keyword>
<evidence type="ECO:0008006" key="5">
    <source>
        <dbReference type="Google" id="ProtNLM"/>
    </source>
</evidence>
<accession>A0ABP9JWU9</accession>
<feature type="compositionally biased region" description="Low complexity" evidence="1">
    <location>
        <begin position="38"/>
        <end position="51"/>
    </location>
</feature>
<evidence type="ECO:0000313" key="4">
    <source>
        <dbReference type="Proteomes" id="UP001500124"/>
    </source>
</evidence>
<evidence type="ECO:0000256" key="1">
    <source>
        <dbReference type="SAM" id="MobiDB-lite"/>
    </source>
</evidence>
<feature type="chain" id="PRO_5045393537" description="Lipoprotein" evidence="2">
    <location>
        <begin position="26"/>
        <end position="234"/>
    </location>
</feature>
<feature type="signal peptide" evidence="2">
    <location>
        <begin position="1"/>
        <end position="25"/>
    </location>
</feature>
<feature type="compositionally biased region" description="Acidic residues" evidence="1">
    <location>
        <begin position="100"/>
        <end position="110"/>
    </location>
</feature>
<sequence>MKITTRYACVAAALACCCLPLTACGAERAGAGAGAAGAGAAEAGAAATAGAGNTGDTEDSSGAGDPGGTEDADTTSDDQGELPDATSDDQQDADGSLTDETTDETTDDTTDGATDRTTDDTTGDTTNDGWDEGVPTTGPHRWFPMLREFRAYLRTSAPRKSDAAIAAHVTSVRTRTLPGGARVVAEVHADYGVWETDELDRAAEVFAHWRRSVYGDHGHVAVLAPAKMTAEKDW</sequence>
<dbReference type="Proteomes" id="UP001500124">
    <property type="component" value="Unassembled WGS sequence"/>
</dbReference>
<evidence type="ECO:0000256" key="2">
    <source>
        <dbReference type="SAM" id="SignalP"/>
    </source>
</evidence>
<name>A0ABP9JWU9_9ACTN</name>
<feature type="compositionally biased region" description="Acidic residues" evidence="1">
    <location>
        <begin position="68"/>
        <end position="92"/>
    </location>
</feature>